<dbReference type="EMBL" id="GGEC01060900">
    <property type="protein sequence ID" value="MBX41384.1"/>
    <property type="molecule type" value="Transcribed_RNA"/>
</dbReference>
<evidence type="ECO:0000313" key="1">
    <source>
        <dbReference type="EMBL" id="MBX41384.1"/>
    </source>
</evidence>
<name>A0A2P2NG06_RHIMU</name>
<sequence length="53" mass="5767">MINASNFSSLKCLTGEILVNASDFSSLKCFTGEILDNCLLYNDSSLNLCLDKS</sequence>
<protein>
    <submittedName>
        <fullName evidence="1">Uncharacterized protein</fullName>
    </submittedName>
</protein>
<dbReference type="AlphaFoldDB" id="A0A2P2NG06"/>
<accession>A0A2P2NG06</accession>
<reference evidence="1" key="1">
    <citation type="submission" date="2018-02" db="EMBL/GenBank/DDBJ databases">
        <title>Rhizophora mucronata_Transcriptome.</title>
        <authorList>
            <person name="Meera S.P."/>
            <person name="Sreeshan A."/>
            <person name="Augustine A."/>
        </authorList>
    </citation>
    <scope>NUCLEOTIDE SEQUENCE</scope>
    <source>
        <tissue evidence="1">Leaf</tissue>
    </source>
</reference>
<proteinExistence type="predicted"/>
<organism evidence="1">
    <name type="scientific">Rhizophora mucronata</name>
    <name type="common">Asiatic mangrove</name>
    <dbReference type="NCBI Taxonomy" id="61149"/>
    <lineage>
        <taxon>Eukaryota</taxon>
        <taxon>Viridiplantae</taxon>
        <taxon>Streptophyta</taxon>
        <taxon>Embryophyta</taxon>
        <taxon>Tracheophyta</taxon>
        <taxon>Spermatophyta</taxon>
        <taxon>Magnoliopsida</taxon>
        <taxon>eudicotyledons</taxon>
        <taxon>Gunneridae</taxon>
        <taxon>Pentapetalae</taxon>
        <taxon>rosids</taxon>
        <taxon>fabids</taxon>
        <taxon>Malpighiales</taxon>
        <taxon>Rhizophoraceae</taxon>
        <taxon>Rhizophora</taxon>
    </lineage>
</organism>